<evidence type="ECO:0000313" key="3">
    <source>
        <dbReference type="Proteomes" id="UP001596410"/>
    </source>
</evidence>
<reference evidence="3" key="1">
    <citation type="journal article" date="2019" name="Int. J. Syst. Evol. Microbiol.">
        <title>The Global Catalogue of Microorganisms (GCM) 10K type strain sequencing project: providing services to taxonomists for standard genome sequencing and annotation.</title>
        <authorList>
            <consortium name="The Broad Institute Genomics Platform"/>
            <consortium name="The Broad Institute Genome Sequencing Center for Infectious Disease"/>
            <person name="Wu L."/>
            <person name="Ma J."/>
        </authorList>
    </citation>
    <scope>NUCLEOTIDE SEQUENCE [LARGE SCALE GENOMIC DNA]</scope>
    <source>
        <strain evidence="3">CGMCC 4.1621</strain>
    </source>
</reference>
<accession>A0ABW2EJR7</accession>
<evidence type="ECO:0000256" key="1">
    <source>
        <dbReference type="SAM" id="SignalP"/>
    </source>
</evidence>
<keyword evidence="3" id="KW-1185">Reference proteome</keyword>
<dbReference type="PROSITE" id="PS51257">
    <property type="entry name" value="PROKAR_LIPOPROTEIN"/>
    <property type="match status" value="1"/>
</dbReference>
<sequence length="120" mass="12464">MKKGIFALMFTALILVLAACGGGDEEVDGGDTQEATGATVDIVASNWEFNEENFTAPAGEITFNLTNEEGMHGIEIEGADVSINNEGSATATLEPGEYTIKCSVVCGTGHADMVSTLTVE</sequence>
<protein>
    <submittedName>
        <fullName evidence="2">Cytochrome C oxidase subunit II</fullName>
    </submittedName>
</protein>
<comment type="caution">
    <text evidence="2">The sequence shown here is derived from an EMBL/GenBank/DDBJ whole genome shotgun (WGS) entry which is preliminary data.</text>
</comment>
<keyword evidence="1" id="KW-0732">Signal</keyword>
<dbReference type="SUPFAM" id="SSF49503">
    <property type="entry name" value="Cupredoxins"/>
    <property type="match status" value="1"/>
</dbReference>
<dbReference type="Gene3D" id="2.60.40.420">
    <property type="entry name" value="Cupredoxins - blue copper proteins"/>
    <property type="match status" value="1"/>
</dbReference>
<feature type="signal peptide" evidence="1">
    <location>
        <begin position="1"/>
        <end position="18"/>
    </location>
</feature>
<dbReference type="EMBL" id="JBHSZV010000029">
    <property type="protein sequence ID" value="MFC7062538.1"/>
    <property type="molecule type" value="Genomic_DNA"/>
</dbReference>
<evidence type="ECO:0000313" key="2">
    <source>
        <dbReference type="EMBL" id="MFC7062538.1"/>
    </source>
</evidence>
<name>A0ABW2EJR7_9BACI</name>
<organism evidence="2 3">
    <name type="scientific">Halobacillus seohaensis</name>
    <dbReference type="NCBI Taxonomy" id="447421"/>
    <lineage>
        <taxon>Bacteria</taxon>
        <taxon>Bacillati</taxon>
        <taxon>Bacillota</taxon>
        <taxon>Bacilli</taxon>
        <taxon>Bacillales</taxon>
        <taxon>Bacillaceae</taxon>
        <taxon>Halobacillus</taxon>
    </lineage>
</organism>
<proteinExistence type="predicted"/>
<dbReference type="InterPro" id="IPR008972">
    <property type="entry name" value="Cupredoxin"/>
</dbReference>
<feature type="chain" id="PRO_5045457502" evidence="1">
    <location>
        <begin position="19"/>
        <end position="120"/>
    </location>
</feature>
<gene>
    <name evidence="2" type="ORF">ACFQIC_11780</name>
</gene>
<dbReference type="RefSeq" id="WP_204710396.1">
    <property type="nucleotide sequence ID" value="NZ_JBHSZV010000029.1"/>
</dbReference>
<dbReference type="Proteomes" id="UP001596410">
    <property type="component" value="Unassembled WGS sequence"/>
</dbReference>